<name>A0ABX3I2Q6_9BACI</name>
<gene>
    <name evidence="1" type="ORF">BTA31_11495</name>
</gene>
<evidence type="ECO:0000313" key="1">
    <source>
        <dbReference type="EMBL" id="OMI27137.1"/>
    </source>
</evidence>
<comment type="caution">
    <text evidence="1">The sequence shown here is derived from an EMBL/GenBank/DDBJ whole genome shotgun (WGS) entry which is preliminary data.</text>
</comment>
<evidence type="ECO:0000313" key="2">
    <source>
        <dbReference type="Proteomes" id="UP000187046"/>
    </source>
</evidence>
<organism evidence="1 2">
    <name type="scientific">Bacillus haynesii</name>
    <dbReference type="NCBI Taxonomy" id="1925021"/>
    <lineage>
        <taxon>Bacteria</taxon>
        <taxon>Bacillati</taxon>
        <taxon>Bacillota</taxon>
        <taxon>Bacilli</taxon>
        <taxon>Bacillales</taxon>
        <taxon>Bacillaceae</taxon>
        <taxon>Bacillus</taxon>
    </lineage>
</organism>
<sequence length="161" mass="18445">MDSTKRKAFENAIEQGVFSFDLNGKVYEVPDKDEVPQDILDTVWRDHKLTAIDNPYRSCRARLNGNCPYAEEPPCLTCNGGKPCKDLAVGLSEMDAAKYEIHIQSTSKMIEVAQQYGREEILMKNQKNLERLQDIYNTIKQGNIIFGRLERMKRKQGVTND</sequence>
<dbReference type="Proteomes" id="UP000187046">
    <property type="component" value="Unassembled WGS sequence"/>
</dbReference>
<keyword evidence="2" id="KW-1185">Reference proteome</keyword>
<protein>
    <recommendedName>
        <fullName evidence="3">Transposase</fullName>
    </recommendedName>
</protein>
<proteinExistence type="predicted"/>
<accession>A0ABX3I2Q6</accession>
<reference evidence="1 2" key="1">
    <citation type="submission" date="2016-12" db="EMBL/GenBank/DDBJ databases">
        <title>Bacillus phylogenomics.</title>
        <authorList>
            <person name="Dunlap C."/>
        </authorList>
    </citation>
    <scope>NUCLEOTIDE SEQUENCE [LARGE SCALE GENOMIC DNA]</scope>
    <source>
        <strain evidence="1 2">NRRL B-41327</strain>
    </source>
</reference>
<dbReference type="EMBL" id="MRBL01000013">
    <property type="protein sequence ID" value="OMI27137.1"/>
    <property type="molecule type" value="Genomic_DNA"/>
</dbReference>
<evidence type="ECO:0008006" key="3">
    <source>
        <dbReference type="Google" id="ProtNLM"/>
    </source>
</evidence>
<dbReference type="RefSeq" id="WP_076791660.1">
    <property type="nucleotide sequence ID" value="NZ_JAKYKF010000009.1"/>
</dbReference>